<keyword evidence="5" id="KW-0732">Signal</keyword>
<sequence length="474" mass="52955">MALLHLWIIAITAVVVVANTNPNFLLPRQQNSSTTWPYGPFSTRGRDIINSRNEVITWAGVNWPLSGETMIPEGLEHASADSILDRIASAGFNFIRMPYAIEMIDLFYLNNQTSPPFPQTLLSTLGPDNGTLITTQILTHNPIWTRNTTLLKIWSDVVRMAAAKQLYVHPDAHVSKAKWCCSHADGNAWFGDTHFHTGNWKRGLEYVAAWAGNHSNIVSMSLRNEPRSSSIAGGYNWVNFLGNMTSAADAIHAANPDLLITWAGMQFGQDLSALTTANKNLWTAGCYKCDAVRDGLRREPVYFNLDDHPWGGKVVWEVHLYESSEDMDTGNCRMIEAGLYRNGFNALGMGRPAACNSTLRAAGVEEEWCAPAQKLTPVILSEFGRRQDGGLMSDVLLGCLREFTKRYGVSWAMWSLAGRYRIREGRQQDEDAWGLLNGTWNGWRFEEGVEGFWKPWVRDMGLPSPEGTGSRHRG</sequence>
<comment type="similarity">
    <text evidence="1 4">Belongs to the glycosyl hydrolase 5 (cellulase A) family.</text>
</comment>
<dbReference type="SUPFAM" id="SSF51445">
    <property type="entry name" value="(Trans)glycosidases"/>
    <property type="match status" value="1"/>
</dbReference>
<dbReference type="InterPro" id="IPR017853">
    <property type="entry name" value="GH"/>
</dbReference>
<name>A0AAN6XH86_9PEZI</name>
<gene>
    <name evidence="7" type="ORF">QBC40DRAFT_328707</name>
</gene>
<reference evidence="7" key="2">
    <citation type="submission" date="2023-05" db="EMBL/GenBank/DDBJ databases">
        <authorList>
            <consortium name="Lawrence Berkeley National Laboratory"/>
            <person name="Steindorff A."/>
            <person name="Hensen N."/>
            <person name="Bonometti L."/>
            <person name="Westerberg I."/>
            <person name="Brannstrom I.O."/>
            <person name="Guillou S."/>
            <person name="Cros-Aarteil S."/>
            <person name="Calhoun S."/>
            <person name="Haridas S."/>
            <person name="Kuo A."/>
            <person name="Mondo S."/>
            <person name="Pangilinan J."/>
            <person name="Riley R."/>
            <person name="Labutti K."/>
            <person name="Andreopoulos B."/>
            <person name="Lipzen A."/>
            <person name="Chen C."/>
            <person name="Yanf M."/>
            <person name="Daum C."/>
            <person name="Ng V."/>
            <person name="Clum A."/>
            <person name="Ohm R."/>
            <person name="Martin F."/>
            <person name="Silar P."/>
            <person name="Natvig D."/>
            <person name="Lalanne C."/>
            <person name="Gautier V."/>
            <person name="Ament-Velasquez S.L."/>
            <person name="Kruys A."/>
            <person name="Hutchinson M.I."/>
            <person name="Powell A.J."/>
            <person name="Barry K."/>
            <person name="Miller A.N."/>
            <person name="Grigoriev I.V."/>
            <person name="Debuchy R."/>
            <person name="Gladieux P."/>
            <person name="Thoren M.H."/>
            <person name="Johannesson H."/>
        </authorList>
    </citation>
    <scope>NUCLEOTIDE SEQUENCE</scope>
    <source>
        <strain evidence="7">CBS 315.58</strain>
    </source>
</reference>
<dbReference type="InterPro" id="IPR001547">
    <property type="entry name" value="Glyco_hydro_5"/>
</dbReference>
<keyword evidence="8" id="KW-1185">Reference proteome</keyword>
<dbReference type="Pfam" id="PF00150">
    <property type="entry name" value="Cellulase"/>
    <property type="match status" value="1"/>
</dbReference>
<accession>A0AAN6XH86</accession>
<dbReference type="PANTHER" id="PTHR31263">
    <property type="entry name" value="CELLULASE FAMILY PROTEIN (AFU_ORTHOLOGUE AFUA_5G14560)"/>
    <property type="match status" value="1"/>
</dbReference>
<evidence type="ECO:0000313" key="7">
    <source>
        <dbReference type="EMBL" id="KAK4199531.1"/>
    </source>
</evidence>
<dbReference type="GO" id="GO:0000272">
    <property type="term" value="P:polysaccharide catabolic process"/>
    <property type="evidence" value="ECO:0007669"/>
    <property type="project" value="InterPro"/>
</dbReference>
<evidence type="ECO:0000256" key="5">
    <source>
        <dbReference type="SAM" id="SignalP"/>
    </source>
</evidence>
<reference evidence="7" key="1">
    <citation type="journal article" date="2023" name="Mol. Phylogenet. Evol.">
        <title>Genome-scale phylogeny and comparative genomics of the fungal order Sordariales.</title>
        <authorList>
            <person name="Hensen N."/>
            <person name="Bonometti L."/>
            <person name="Westerberg I."/>
            <person name="Brannstrom I.O."/>
            <person name="Guillou S."/>
            <person name="Cros-Aarteil S."/>
            <person name="Calhoun S."/>
            <person name="Haridas S."/>
            <person name="Kuo A."/>
            <person name="Mondo S."/>
            <person name="Pangilinan J."/>
            <person name="Riley R."/>
            <person name="LaButti K."/>
            <person name="Andreopoulos B."/>
            <person name="Lipzen A."/>
            <person name="Chen C."/>
            <person name="Yan M."/>
            <person name="Daum C."/>
            <person name="Ng V."/>
            <person name="Clum A."/>
            <person name="Steindorff A."/>
            <person name="Ohm R.A."/>
            <person name="Martin F."/>
            <person name="Silar P."/>
            <person name="Natvig D.O."/>
            <person name="Lalanne C."/>
            <person name="Gautier V."/>
            <person name="Ament-Velasquez S.L."/>
            <person name="Kruys A."/>
            <person name="Hutchinson M.I."/>
            <person name="Powell A.J."/>
            <person name="Barry K."/>
            <person name="Miller A.N."/>
            <person name="Grigoriev I.V."/>
            <person name="Debuchy R."/>
            <person name="Gladieux P."/>
            <person name="Hiltunen Thoren M."/>
            <person name="Johannesson H."/>
        </authorList>
    </citation>
    <scope>NUCLEOTIDE SEQUENCE</scope>
    <source>
        <strain evidence="7">CBS 315.58</strain>
    </source>
</reference>
<dbReference type="PANTHER" id="PTHR31263:SF0">
    <property type="entry name" value="CELLULASE FAMILY PROTEIN (AFU_ORTHOLOGUE AFUA_5G14560)"/>
    <property type="match status" value="1"/>
</dbReference>
<organism evidence="7 8">
    <name type="scientific">Triangularia verruculosa</name>
    <dbReference type="NCBI Taxonomy" id="2587418"/>
    <lineage>
        <taxon>Eukaryota</taxon>
        <taxon>Fungi</taxon>
        <taxon>Dikarya</taxon>
        <taxon>Ascomycota</taxon>
        <taxon>Pezizomycotina</taxon>
        <taxon>Sordariomycetes</taxon>
        <taxon>Sordariomycetidae</taxon>
        <taxon>Sordariales</taxon>
        <taxon>Podosporaceae</taxon>
        <taxon>Triangularia</taxon>
    </lineage>
</organism>
<proteinExistence type="inferred from homology"/>
<evidence type="ECO:0000259" key="6">
    <source>
        <dbReference type="Pfam" id="PF00150"/>
    </source>
</evidence>
<evidence type="ECO:0000256" key="4">
    <source>
        <dbReference type="RuleBase" id="RU361153"/>
    </source>
</evidence>
<dbReference type="Proteomes" id="UP001303160">
    <property type="component" value="Unassembled WGS sequence"/>
</dbReference>
<protein>
    <submittedName>
        <fullName evidence="7">Glycoside hydrolase family 5 protein</fullName>
    </submittedName>
</protein>
<evidence type="ECO:0000256" key="3">
    <source>
        <dbReference type="ARBA" id="ARBA00023295"/>
    </source>
</evidence>
<evidence type="ECO:0000256" key="2">
    <source>
        <dbReference type="ARBA" id="ARBA00022801"/>
    </source>
</evidence>
<keyword evidence="2 4" id="KW-0378">Hydrolase</keyword>
<feature type="signal peptide" evidence="5">
    <location>
        <begin position="1"/>
        <end position="18"/>
    </location>
</feature>
<dbReference type="AlphaFoldDB" id="A0AAN6XH86"/>
<dbReference type="EMBL" id="MU863931">
    <property type="protein sequence ID" value="KAK4199531.1"/>
    <property type="molecule type" value="Genomic_DNA"/>
</dbReference>
<dbReference type="Gene3D" id="3.20.20.80">
    <property type="entry name" value="Glycosidases"/>
    <property type="match status" value="1"/>
</dbReference>
<dbReference type="GO" id="GO:0004553">
    <property type="term" value="F:hydrolase activity, hydrolyzing O-glycosyl compounds"/>
    <property type="evidence" value="ECO:0007669"/>
    <property type="project" value="InterPro"/>
</dbReference>
<evidence type="ECO:0000313" key="8">
    <source>
        <dbReference type="Proteomes" id="UP001303160"/>
    </source>
</evidence>
<feature type="domain" description="Glycoside hydrolase family 5" evidence="6">
    <location>
        <begin position="77"/>
        <end position="416"/>
    </location>
</feature>
<evidence type="ECO:0000256" key="1">
    <source>
        <dbReference type="ARBA" id="ARBA00005641"/>
    </source>
</evidence>
<feature type="chain" id="PRO_5042940419" evidence="5">
    <location>
        <begin position="19"/>
        <end position="474"/>
    </location>
</feature>
<keyword evidence="3 4" id="KW-0326">Glycosidase</keyword>
<comment type="caution">
    <text evidence="7">The sequence shown here is derived from an EMBL/GenBank/DDBJ whole genome shotgun (WGS) entry which is preliminary data.</text>
</comment>